<keyword evidence="3" id="KW-0472">Membrane</keyword>
<protein>
    <submittedName>
        <fullName evidence="4">Uncharacterized protein</fullName>
    </submittedName>
</protein>
<gene>
    <name evidence="4" type="ORF">Pla175_09340</name>
</gene>
<dbReference type="KEGG" id="pnd:Pla175_09340"/>
<feature type="compositionally biased region" description="Low complexity" evidence="2">
    <location>
        <begin position="858"/>
        <end position="871"/>
    </location>
</feature>
<reference evidence="4 5" key="1">
    <citation type="submission" date="2019-02" db="EMBL/GenBank/DDBJ databases">
        <title>Deep-cultivation of Planctomycetes and their phenomic and genomic characterization uncovers novel biology.</title>
        <authorList>
            <person name="Wiegand S."/>
            <person name="Jogler M."/>
            <person name="Boedeker C."/>
            <person name="Pinto D."/>
            <person name="Vollmers J."/>
            <person name="Rivas-Marin E."/>
            <person name="Kohn T."/>
            <person name="Peeters S.H."/>
            <person name="Heuer A."/>
            <person name="Rast P."/>
            <person name="Oberbeckmann S."/>
            <person name="Bunk B."/>
            <person name="Jeske O."/>
            <person name="Meyerdierks A."/>
            <person name="Storesund J.E."/>
            <person name="Kallscheuer N."/>
            <person name="Luecker S."/>
            <person name="Lage O.M."/>
            <person name="Pohl T."/>
            <person name="Merkel B.J."/>
            <person name="Hornburger P."/>
            <person name="Mueller R.-W."/>
            <person name="Bruemmer F."/>
            <person name="Labrenz M."/>
            <person name="Spormann A.M."/>
            <person name="Op den Camp H."/>
            <person name="Overmann J."/>
            <person name="Amann R."/>
            <person name="Jetten M.S.M."/>
            <person name="Mascher T."/>
            <person name="Medema M.H."/>
            <person name="Devos D.P."/>
            <person name="Kaster A.-K."/>
            <person name="Ovreas L."/>
            <person name="Rohde M."/>
            <person name="Galperin M.Y."/>
            <person name="Jogler C."/>
        </authorList>
    </citation>
    <scope>NUCLEOTIDE SEQUENCE [LARGE SCALE GENOMIC DNA]</scope>
    <source>
        <strain evidence="4 5">Pla175</strain>
    </source>
</reference>
<feature type="transmembrane region" description="Helical" evidence="3">
    <location>
        <begin position="153"/>
        <end position="175"/>
    </location>
</feature>
<feature type="region of interest" description="Disordered" evidence="2">
    <location>
        <begin position="748"/>
        <end position="805"/>
    </location>
</feature>
<feature type="compositionally biased region" description="Basic and acidic residues" evidence="2">
    <location>
        <begin position="833"/>
        <end position="850"/>
    </location>
</feature>
<feature type="transmembrane region" description="Helical" evidence="3">
    <location>
        <begin position="21"/>
        <end position="45"/>
    </location>
</feature>
<evidence type="ECO:0000256" key="3">
    <source>
        <dbReference type="SAM" id="Phobius"/>
    </source>
</evidence>
<feature type="coiled-coil region" evidence="1">
    <location>
        <begin position="616"/>
        <end position="712"/>
    </location>
</feature>
<dbReference type="EMBL" id="CP036291">
    <property type="protein sequence ID" value="QDU87569.1"/>
    <property type="molecule type" value="Genomic_DNA"/>
</dbReference>
<dbReference type="PANTHER" id="PTHR23159">
    <property type="entry name" value="CENTROSOMAL PROTEIN 2"/>
    <property type="match status" value="1"/>
</dbReference>
<dbReference type="Proteomes" id="UP000317429">
    <property type="component" value="Chromosome"/>
</dbReference>
<feature type="compositionally biased region" description="Low complexity" evidence="2">
    <location>
        <begin position="878"/>
        <end position="899"/>
    </location>
</feature>
<feature type="compositionally biased region" description="Basic and acidic residues" evidence="2">
    <location>
        <begin position="779"/>
        <end position="788"/>
    </location>
</feature>
<keyword evidence="1" id="KW-0175">Coiled coil</keyword>
<accession>A0A518D7X8</accession>
<dbReference type="AlphaFoldDB" id="A0A518D7X8"/>
<dbReference type="PANTHER" id="PTHR23159:SF31">
    <property type="entry name" value="CENTROSOME-ASSOCIATED PROTEIN CEP250 ISOFORM X1"/>
    <property type="match status" value="1"/>
</dbReference>
<evidence type="ECO:0000256" key="2">
    <source>
        <dbReference type="SAM" id="MobiDB-lite"/>
    </source>
</evidence>
<feature type="region of interest" description="Disordered" evidence="2">
    <location>
        <begin position="833"/>
        <end position="919"/>
    </location>
</feature>
<evidence type="ECO:0000313" key="5">
    <source>
        <dbReference type="Proteomes" id="UP000317429"/>
    </source>
</evidence>
<evidence type="ECO:0000313" key="4">
    <source>
        <dbReference type="EMBL" id="QDU87569.1"/>
    </source>
</evidence>
<organism evidence="4 5">
    <name type="scientific">Pirellulimonas nuda</name>
    <dbReference type="NCBI Taxonomy" id="2528009"/>
    <lineage>
        <taxon>Bacteria</taxon>
        <taxon>Pseudomonadati</taxon>
        <taxon>Planctomycetota</taxon>
        <taxon>Planctomycetia</taxon>
        <taxon>Pirellulales</taxon>
        <taxon>Lacipirellulaceae</taxon>
        <taxon>Pirellulimonas</taxon>
    </lineage>
</organism>
<keyword evidence="5" id="KW-1185">Reference proteome</keyword>
<feature type="coiled-coil region" evidence="1">
    <location>
        <begin position="533"/>
        <end position="560"/>
    </location>
</feature>
<proteinExistence type="predicted"/>
<sequence length="1164" mass="125169">MHPLKQQVEQLASRLRRRGRAAAGLTVVSLVVGAALALMLADALLRPSDPGLRWIALGLVLGLAAWALYRWREGLSGRGWTPLAAARRLEQRQPALGSRLSSALAFVDQREDDPLAGSSDLRRAVVMRATSELERVDVETALDRAPLQRGLRAAGAVAAAALLFLFVAPHAFLLAGQRLAAPWAQAYWPRLHHLEVVDPPTRLARGGRFETSVIDASGTLPESVALQFRSETNGRSRVDETPMRPAGDRFVLDRENVQRSFAFRAVGGDDETMRWIEVEVVDPPAVEKFSVEVAPPEYTGVAPAGSDRHLRVLDGSRVTLRGEAKAPIAAAQVRVGGAVATPLEVSAPRAFATGPAGWRVRLQESDAESLPGSESTSYAIGLAAADGMRGESKPWRLRIEADPPPVVEWDTPGEDLYLAPTAVIRVSGRAADNLAVANLTLVAKRGVGEAAVTQRVALWQGAADPPKRDTAFPAAADRQTGAAELPLGPMQLAFGEQLSLTLEAEDYRPGTGRATAERRVTIITPEELDELLADRQTQLLQAMQRALADQRQAREDARRADGALQAGAPAAEALDGIALAGDAQRLADQAVSEPKRGAAQLARGLLEQLTMNGAARPELQSQLEQVAERLDAVAQQAMNEASRALAKARQAVAAGEPADRSREPLAEAIDQQSAAAAELEALIDELGDWNQLERLATRLGELRDDLQQLQSRTARGAAAQAAGAAAEDGEQIAEEQADIARRFEKLQQAMKDAAQSGAPASDRVADALAQSQSRGTASKLRDAQRDVQQDALGRASQSQQSAAEDMAQMLDALRQQTPTDADKLASELREARDQLQKMRDQLDQARDQQARGENVSPQNEQLAQQAQQMAQKLDRLTAPDASQSAQSASGEMSQASQAGEQGGRQEEREAMEQADQDLADAQQKIDERLEELEEEQMRRILDQVAELVEGFIRRQTEALDGTLRADSERQSSGVEPAAIKDAIETLAGDERTLATDVEDAAQLAAMRKVFNLALLAAADELRAAAELLDRGDTGRETQRREMAALSRLKHVAQVLRREPPEPDPDAEQPPGDGGGQGGQQPPEGEPPIDIAELKLIRLMQVELKAQTAVLTADLADAAGDGPPAEQAKQRSAELAAQQRQLAELVQELMQRNNNAQGGDDGFNL</sequence>
<feature type="coiled-coil region" evidence="1">
    <location>
        <begin position="1124"/>
        <end position="1154"/>
    </location>
</feature>
<feature type="transmembrane region" description="Helical" evidence="3">
    <location>
        <begin position="51"/>
        <end position="69"/>
    </location>
</feature>
<evidence type="ECO:0000256" key="1">
    <source>
        <dbReference type="SAM" id="Coils"/>
    </source>
</evidence>
<dbReference type="RefSeq" id="WP_145281565.1">
    <property type="nucleotide sequence ID" value="NZ_CP036291.1"/>
</dbReference>
<dbReference type="OrthoDB" id="221492at2"/>
<feature type="region of interest" description="Disordered" evidence="2">
    <location>
        <begin position="1058"/>
        <end position="1087"/>
    </location>
</feature>
<keyword evidence="3" id="KW-0812">Transmembrane</keyword>
<name>A0A518D7X8_9BACT</name>
<keyword evidence="3" id="KW-1133">Transmembrane helix</keyword>